<dbReference type="AlphaFoldDB" id="A0A369KT76"/>
<keyword evidence="1" id="KW-1133">Transmembrane helix</keyword>
<organism evidence="2 3">
    <name type="scientific">Spirobacillus cienkowskii</name>
    <dbReference type="NCBI Taxonomy" id="495820"/>
    <lineage>
        <taxon>Bacteria</taxon>
        <taxon>Pseudomonadati</taxon>
        <taxon>Bdellovibrionota</taxon>
        <taxon>Oligoflexia</taxon>
        <taxon>Silvanigrellales</taxon>
        <taxon>Spirobacillus</taxon>
    </lineage>
</organism>
<evidence type="ECO:0000256" key="1">
    <source>
        <dbReference type="SAM" id="Phobius"/>
    </source>
</evidence>
<dbReference type="Proteomes" id="UP000253934">
    <property type="component" value="Unassembled WGS sequence"/>
</dbReference>
<dbReference type="EMBL" id="QOVW01000025">
    <property type="protein sequence ID" value="RDB36802.1"/>
    <property type="molecule type" value="Genomic_DNA"/>
</dbReference>
<feature type="transmembrane region" description="Helical" evidence="1">
    <location>
        <begin position="26"/>
        <end position="43"/>
    </location>
</feature>
<evidence type="ECO:0000313" key="3">
    <source>
        <dbReference type="Proteomes" id="UP000253934"/>
    </source>
</evidence>
<sequence>MLKKQITLENINLSEEMLLIKNFKPSFIIMTLPLLLFLLSYIIPFSKNFHYIFSFIYFLMTIHYIYKCRLSFISKNEIKININFSYLFCFFPNFSNININNLKIKKVKIFFIEFYIISYKNKANNKNGIFVSRY</sequence>
<reference evidence="2" key="1">
    <citation type="submission" date="2018-04" db="EMBL/GenBank/DDBJ databases">
        <title>Draft genome sequence of the Candidatus Spirobacillus cienkowskii, a pathogen of freshwater Daphnia species, reconstructed from hemolymph metagenomic reads.</title>
        <authorList>
            <person name="Bresciani L."/>
            <person name="Lemos L.N."/>
            <person name="Wale N."/>
            <person name="Lin J.Y."/>
            <person name="Fernandes G.R."/>
            <person name="Duffy M.A."/>
            <person name="Rodrigues J.M."/>
        </authorList>
    </citation>
    <scope>NUCLEOTIDE SEQUENCE [LARGE SCALE GENOMIC DNA]</scope>
    <source>
        <strain evidence="2">Binning01</strain>
    </source>
</reference>
<name>A0A369KT76_9BACT</name>
<evidence type="ECO:0000313" key="2">
    <source>
        <dbReference type="EMBL" id="RDB36802.1"/>
    </source>
</evidence>
<keyword evidence="1" id="KW-0812">Transmembrane</keyword>
<protein>
    <submittedName>
        <fullName evidence="2">Uncharacterized protein</fullName>
    </submittedName>
</protein>
<keyword evidence="3" id="KW-1185">Reference proteome</keyword>
<feature type="transmembrane region" description="Helical" evidence="1">
    <location>
        <begin position="49"/>
        <end position="66"/>
    </location>
</feature>
<proteinExistence type="predicted"/>
<keyword evidence="1" id="KW-0472">Membrane</keyword>
<gene>
    <name evidence="2" type="ORF">DCC88_03250</name>
</gene>
<accession>A0A369KT76</accession>
<comment type="caution">
    <text evidence="2">The sequence shown here is derived from an EMBL/GenBank/DDBJ whole genome shotgun (WGS) entry which is preliminary data.</text>
</comment>